<dbReference type="PANTHER" id="PTHR43056">
    <property type="entry name" value="PEPTIDASE S9 PROLYL OLIGOPEPTIDASE"/>
    <property type="match status" value="1"/>
</dbReference>
<gene>
    <name evidence="4" type="ORF">SAMN05444583_108124</name>
</gene>
<dbReference type="Proteomes" id="UP000198677">
    <property type="component" value="Unassembled WGS sequence"/>
</dbReference>
<evidence type="ECO:0000256" key="1">
    <source>
        <dbReference type="ARBA" id="ARBA00022801"/>
    </source>
</evidence>
<sequence length="684" mass="72892">MRTRMTRRGSLSRTGTLALAGTLAIGLAVAPGGAASADPSGGADGEKWLATADAPPEYPVVAIDWDVPITMSDGTVLKGNVYRPADASGKPVDTKMPSILNVTPYTKLVSNMVDSMMAVPGLEDTLVDLVNSYDLAGTPLDGVGETAKVLTGGGMRVFAVNRDLIRSGYTQVVVDTRGTGFSQGQWQTLGPREQQDSVEIIDWVSKQPWSNGKVGMAGVSYSGINSLQAAGYRPPALKAIFPTEPGNDLIRDIVGTGGGLGVGFMPVWLALVNGTKLIPDVQSLVQERFDQQWLQDRLRDPLTLIAELGEVMTVPTVNDLDPTTLRVAQDGSFYQERKANVENIAVPTMLYGAWHDIFANSEPRVYNAIPLPAGQKQLIMSDNYHVTFGGGFGEAGAPPRLDVLERAWFDKWLKGIDNGIDRYGPVTLYQQGNGWTTTDQFPRAGVEYQRMYLSDAPSGTAGHAARDGSLVAGTPQSSARLTAAPGLRGFCSRDGAQGTAGMTVILGSVCSKDSRIQEAEGLAFTSAPVAEPTELSGPVNLHLETVLDALDGFWAVTLNDVAPDGTSTTLTNGALTASLREVDEALSQRSANGDYTEPHHKLTVSARKPVIPGQVTPVDINLVPTDALLKPGHRLRVDVYAASVPRYLPLGPMMADGQNRPQHVQLSPDRPSFLNLPLVGAKAW</sequence>
<proteinExistence type="predicted"/>
<dbReference type="Gene3D" id="2.60.120.260">
    <property type="entry name" value="Galactose-binding domain-like"/>
    <property type="match status" value="1"/>
</dbReference>
<dbReference type="AlphaFoldDB" id="A0A1H7PQ96"/>
<dbReference type="InterPro" id="IPR008979">
    <property type="entry name" value="Galactose-bd-like_sf"/>
</dbReference>
<feature type="signal peptide" evidence="2">
    <location>
        <begin position="1"/>
        <end position="30"/>
    </location>
</feature>
<dbReference type="Pfam" id="PF08530">
    <property type="entry name" value="PepX_C"/>
    <property type="match status" value="1"/>
</dbReference>
<organism evidence="4 5">
    <name type="scientific">Rhodococcus maanshanensis</name>
    <dbReference type="NCBI Taxonomy" id="183556"/>
    <lineage>
        <taxon>Bacteria</taxon>
        <taxon>Bacillati</taxon>
        <taxon>Actinomycetota</taxon>
        <taxon>Actinomycetes</taxon>
        <taxon>Mycobacteriales</taxon>
        <taxon>Nocardiaceae</taxon>
        <taxon>Rhodococcus</taxon>
    </lineage>
</organism>
<keyword evidence="1" id="KW-0378">Hydrolase</keyword>
<keyword evidence="2" id="KW-0732">Signal</keyword>
<dbReference type="Gene3D" id="3.40.50.1820">
    <property type="entry name" value="alpha/beta hydrolase"/>
    <property type="match status" value="1"/>
</dbReference>
<dbReference type="InterPro" id="IPR029058">
    <property type="entry name" value="AB_hydrolase_fold"/>
</dbReference>
<name>A0A1H7PQ96_9NOCA</name>
<dbReference type="NCBIfam" id="TIGR00976">
    <property type="entry name" value="CocE_NonD"/>
    <property type="match status" value="1"/>
</dbReference>
<dbReference type="SUPFAM" id="SSF53474">
    <property type="entry name" value="alpha/beta-Hydrolases"/>
    <property type="match status" value="1"/>
</dbReference>
<dbReference type="InterPro" id="IPR013736">
    <property type="entry name" value="Xaa-Pro_dipept_C"/>
</dbReference>
<protein>
    <recommendedName>
        <fullName evidence="3">Xaa-Pro dipeptidyl-peptidase C-terminal domain-containing protein</fullName>
    </recommendedName>
</protein>
<feature type="domain" description="Xaa-Pro dipeptidyl-peptidase C-terminal" evidence="3">
    <location>
        <begin position="406"/>
        <end position="675"/>
    </location>
</feature>
<reference evidence="5" key="1">
    <citation type="submission" date="2016-10" db="EMBL/GenBank/DDBJ databases">
        <authorList>
            <person name="Varghese N."/>
            <person name="Submissions S."/>
        </authorList>
    </citation>
    <scope>NUCLEOTIDE SEQUENCE [LARGE SCALE GENOMIC DNA]</scope>
    <source>
        <strain evidence="5">DSM 44675</strain>
    </source>
</reference>
<dbReference type="InterPro" id="IPR000383">
    <property type="entry name" value="Xaa-Pro-like_dom"/>
</dbReference>
<dbReference type="SUPFAM" id="SSF49785">
    <property type="entry name" value="Galactose-binding domain-like"/>
    <property type="match status" value="1"/>
</dbReference>
<dbReference type="GO" id="GO:0008239">
    <property type="term" value="F:dipeptidyl-peptidase activity"/>
    <property type="evidence" value="ECO:0007669"/>
    <property type="project" value="InterPro"/>
</dbReference>
<feature type="chain" id="PRO_5038335041" description="Xaa-Pro dipeptidyl-peptidase C-terminal domain-containing protein" evidence="2">
    <location>
        <begin position="31"/>
        <end position="684"/>
    </location>
</feature>
<dbReference type="SMART" id="SM00939">
    <property type="entry name" value="PepX_C"/>
    <property type="match status" value="1"/>
</dbReference>
<dbReference type="Pfam" id="PF02129">
    <property type="entry name" value="Peptidase_S15"/>
    <property type="match status" value="1"/>
</dbReference>
<dbReference type="InterPro" id="IPR006311">
    <property type="entry name" value="TAT_signal"/>
</dbReference>
<accession>A0A1H7PQ96</accession>
<dbReference type="EMBL" id="FOAW01000008">
    <property type="protein sequence ID" value="SEL37746.1"/>
    <property type="molecule type" value="Genomic_DNA"/>
</dbReference>
<dbReference type="PANTHER" id="PTHR43056:SF10">
    <property type="entry name" value="COCE_NOND FAMILY, PUTATIVE (AFU_ORTHOLOGUE AFUA_7G00600)-RELATED"/>
    <property type="match status" value="1"/>
</dbReference>
<dbReference type="InterPro" id="IPR005674">
    <property type="entry name" value="CocE/Ser_esterase"/>
</dbReference>
<evidence type="ECO:0000313" key="5">
    <source>
        <dbReference type="Proteomes" id="UP000198677"/>
    </source>
</evidence>
<evidence type="ECO:0000256" key="2">
    <source>
        <dbReference type="SAM" id="SignalP"/>
    </source>
</evidence>
<keyword evidence="5" id="KW-1185">Reference proteome</keyword>
<dbReference type="InterPro" id="IPR050585">
    <property type="entry name" value="Xaa-Pro_dipeptidyl-ppase/CocE"/>
</dbReference>
<evidence type="ECO:0000259" key="3">
    <source>
        <dbReference type="SMART" id="SM00939"/>
    </source>
</evidence>
<dbReference type="PROSITE" id="PS51318">
    <property type="entry name" value="TAT"/>
    <property type="match status" value="1"/>
</dbReference>
<evidence type="ECO:0000313" key="4">
    <source>
        <dbReference type="EMBL" id="SEL37746.1"/>
    </source>
</evidence>